<dbReference type="AlphaFoldDB" id="K8PKR5"/>
<reference evidence="2 3" key="1">
    <citation type="submission" date="2012-04" db="EMBL/GenBank/DDBJ databases">
        <title>The Genome Sequence of Afipia clevelandensis ATCC 49720.</title>
        <authorList>
            <consortium name="The Broad Institute Genome Sequencing Platform"/>
            <person name="Earl A."/>
            <person name="Ward D."/>
            <person name="Feldgarden M."/>
            <person name="Gevers D."/>
            <person name="Huys G."/>
            <person name="Walker B."/>
            <person name="Young S.K."/>
            <person name="Zeng Q."/>
            <person name="Gargeya S."/>
            <person name="Fitzgerald M."/>
            <person name="Haas B."/>
            <person name="Abouelleil A."/>
            <person name="Alvarado L."/>
            <person name="Arachchi H.M."/>
            <person name="Berlin A."/>
            <person name="Chapman S.B."/>
            <person name="Goldberg J."/>
            <person name="Griggs A."/>
            <person name="Gujja S."/>
            <person name="Hansen M."/>
            <person name="Howarth C."/>
            <person name="Imamovic A."/>
            <person name="Larimer J."/>
            <person name="McCowen C."/>
            <person name="Montmayeur A."/>
            <person name="Murphy C."/>
            <person name="Neiman D."/>
            <person name="Pearson M."/>
            <person name="Priest M."/>
            <person name="Roberts A."/>
            <person name="Saif S."/>
            <person name="Shea T."/>
            <person name="Sisk P."/>
            <person name="Sykes S."/>
            <person name="Wortman J."/>
            <person name="Nusbaum C."/>
            <person name="Birren B."/>
        </authorList>
    </citation>
    <scope>NUCLEOTIDE SEQUENCE [LARGE SCALE GENOMIC DNA]</scope>
    <source>
        <strain evidence="2 3">ATCC 49720</strain>
    </source>
</reference>
<dbReference type="InterPro" id="IPR046867">
    <property type="entry name" value="AldOxase/xan_DH_MoCoBD2"/>
</dbReference>
<dbReference type="Gene3D" id="3.90.1170.50">
    <property type="entry name" value="Aldehyde oxidase/xanthine dehydrogenase, a/b hammerhead"/>
    <property type="match status" value="1"/>
</dbReference>
<dbReference type="SMART" id="SM01008">
    <property type="entry name" value="Ald_Xan_dh_C"/>
    <property type="match status" value="1"/>
</dbReference>
<organism evidence="2 3">
    <name type="scientific">Afipia clevelandensis ATCC 49720</name>
    <dbReference type="NCBI Taxonomy" id="883079"/>
    <lineage>
        <taxon>Bacteria</taxon>
        <taxon>Pseudomonadati</taxon>
        <taxon>Pseudomonadota</taxon>
        <taxon>Alphaproteobacteria</taxon>
        <taxon>Hyphomicrobiales</taxon>
        <taxon>Nitrobacteraceae</taxon>
        <taxon>Afipia</taxon>
    </lineage>
</organism>
<dbReference type="InterPro" id="IPR000674">
    <property type="entry name" value="Ald_Oxase/Xan_DH_a/b"/>
</dbReference>
<dbReference type="InterPro" id="IPR012368">
    <property type="entry name" value="OxRdtase_Mopterin-bd_su_IorB"/>
</dbReference>
<dbReference type="InterPro" id="IPR008274">
    <property type="entry name" value="AldOxase/xan_DH_MoCoBD1"/>
</dbReference>
<comment type="caution">
    <text evidence="2">The sequence shown here is derived from an EMBL/GenBank/DDBJ whole genome shotgun (WGS) entry which is preliminary data.</text>
</comment>
<dbReference type="PIRSF" id="PIRSF036389">
    <property type="entry name" value="IOR_B"/>
    <property type="match status" value="1"/>
</dbReference>
<dbReference type="InterPro" id="IPR037165">
    <property type="entry name" value="AldOxase/xan_DH_Mopterin-bd_sf"/>
</dbReference>
<dbReference type="Pfam" id="PF20256">
    <property type="entry name" value="MoCoBD_2"/>
    <property type="match status" value="2"/>
</dbReference>
<gene>
    <name evidence="2" type="ORF">HMPREF9696_01452</name>
</gene>
<dbReference type="Gene3D" id="3.30.365.10">
    <property type="entry name" value="Aldehyde oxidase/xanthine dehydrogenase, molybdopterin binding domain"/>
    <property type="match status" value="4"/>
</dbReference>
<dbReference type="RefSeq" id="WP_002712318.1">
    <property type="nucleotide sequence ID" value="NZ_KB375281.1"/>
</dbReference>
<dbReference type="PATRIC" id="fig|883079.3.peg.1473"/>
<dbReference type="PROSITE" id="PS51318">
    <property type="entry name" value="TAT"/>
    <property type="match status" value="1"/>
</dbReference>
<sequence length="729" mass="78269">MNVHVTDEIKKASSLSRRSLLKAGAGLAIGVYIARGGKAFAQAPAAAPPNITPNTFLIIKPDNTVTVLCKHIEFGQGPFTGMATLVAEELDADWSQMRADHAPSNPVLYKNLLFGVQGTGGSTAIANSYIQMRQVGAAAREMLVAAAAKEWNVPAAEITVENGVIKHASGKQGRFGEFAEKANQMPVPANPKLKDPSQFKFIGKEGVVKRLDSAEKTNGTAEYTLDINEPDMLTVVIARAPQFGATVASFDATAAKAVPGVVDVKQVPTGVAVYAKGFWPAKTARDLLKITWDDSKAEKRGTQELLTEFRTLSKTPGKTVKAEGDFEAEVSKAGSRLIELEFAFPYLAHAAMEPLNAFIHWKGDTVTSRYGSQFPTPDHATIAKILGVPMEKVSLKTILAGGSFGRRAQQTVHVAAELAEVAKAMGPGKPIKLVWTREDDMRGGYYRPFSIHRMRGVVRDGKIQAWSDTIVGQSIMKGSPFEAMTFKDGLDSTAYEGSNEIPYDVANFKCDLHQVDVGVPVLWWRSVGHTHTGYAVEAFVDELLEAAGKDPVEGRLEMMSKKPRHAGVLRAVAELADWKNAKLELGRARGVAVVESFNTFVAQIVELSMGDEGPKVHKVWCAVDCGVAVNPDIIRAQMEGGIGFGLGHILYADVPMEGGRVVPGNFDAYRSLRINEMPAIEVTIVKSSEKPTGVGEPGVPPIGPAVANAMAKLGQTRPRQLPIVPGASA</sequence>
<dbReference type="Proteomes" id="UP000001095">
    <property type="component" value="Unassembled WGS sequence"/>
</dbReference>
<keyword evidence="3" id="KW-1185">Reference proteome</keyword>
<evidence type="ECO:0000259" key="1">
    <source>
        <dbReference type="SMART" id="SM01008"/>
    </source>
</evidence>
<name>K8PKR5_9BRAD</name>
<dbReference type="EMBL" id="AGWY01000006">
    <property type="protein sequence ID" value="EKS38983.1"/>
    <property type="molecule type" value="Genomic_DNA"/>
</dbReference>
<accession>K8PKR5</accession>
<dbReference type="PANTHER" id="PTHR47495:SF2">
    <property type="entry name" value="ALDEHYDE DEHYDROGENASE"/>
    <property type="match status" value="1"/>
</dbReference>
<dbReference type="InterPro" id="IPR006311">
    <property type="entry name" value="TAT_signal"/>
</dbReference>
<proteinExistence type="predicted"/>
<dbReference type="Pfam" id="PF02738">
    <property type="entry name" value="MoCoBD_1"/>
    <property type="match status" value="1"/>
</dbReference>
<evidence type="ECO:0000313" key="2">
    <source>
        <dbReference type="EMBL" id="EKS38983.1"/>
    </source>
</evidence>
<evidence type="ECO:0000313" key="3">
    <source>
        <dbReference type="Proteomes" id="UP000001095"/>
    </source>
</evidence>
<dbReference type="InterPro" id="IPR052516">
    <property type="entry name" value="N-heterocyclic_Hydroxylase"/>
</dbReference>
<dbReference type="OrthoDB" id="9767994at2"/>
<feature type="domain" description="Aldehyde oxidase/xanthine dehydrogenase a/b hammerhead" evidence="1">
    <location>
        <begin position="218"/>
        <end position="296"/>
    </location>
</feature>
<dbReference type="HOGENOM" id="CLU_013917_0_1_5"/>
<dbReference type="SUPFAM" id="SSF56003">
    <property type="entry name" value="Molybdenum cofactor-binding domain"/>
    <property type="match status" value="2"/>
</dbReference>
<protein>
    <recommendedName>
        <fullName evidence="1">Aldehyde oxidase/xanthine dehydrogenase a/b hammerhead domain-containing protein</fullName>
    </recommendedName>
</protein>
<dbReference type="GO" id="GO:0016491">
    <property type="term" value="F:oxidoreductase activity"/>
    <property type="evidence" value="ECO:0007669"/>
    <property type="project" value="InterPro"/>
</dbReference>
<dbReference type="PANTHER" id="PTHR47495">
    <property type="entry name" value="ALDEHYDE DEHYDROGENASE"/>
    <property type="match status" value="1"/>
</dbReference>